<feature type="compositionally biased region" description="Low complexity" evidence="6">
    <location>
        <begin position="1045"/>
        <end position="1063"/>
    </location>
</feature>
<dbReference type="PROSITE" id="PS52004">
    <property type="entry name" value="KS3_2"/>
    <property type="match status" value="1"/>
</dbReference>
<dbReference type="Gene3D" id="3.40.640.10">
    <property type="entry name" value="Type I PLP-dependent aspartate aminotransferase-like (Major domain)"/>
    <property type="match status" value="1"/>
</dbReference>
<dbReference type="InterPro" id="IPR014043">
    <property type="entry name" value="Acyl_transferase_dom"/>
</dbReference>
<dbReference type="InterPro" id="IPR005814">
    <property type="entry name" value="Aminotrans_3"/>
</dbReference>
<dbReference type="GO" id="GO:0030170">
    <property type="term" value="F:pyridoxal phosphate binding"/>
    <property type="evidence" value="ECO:0007669"/>
    <property type="project" value="InterPro"/>
</dbReference>
<dbReference type="Pfam" id="PF00550">
    <property type="entry name" value="PP-binding"/>
    <property type="match status" value="1"/>
</dbReference>
<dbReference type="InterPro" id="IPR020806">
    <property type="entry name" value="PKS_PP-bd"/>
</dbReference>
<feature type="region of interest" description="Disordered" evidence="6">
    <location>
        <begin position="1088"/>
        <end position="1144"/>
    </location>
</feature>
<dbReference type="InterPro" id="IPR014031">
    <property type="entry name" value="Ketoacyl_synth_C"/>
</dbReference>
<feature type="compositionally biased region" description="Low complexity" evidence="6">
    <location>
        <begin position="900"/>
        <end position="930"/>
    </location>
</feature>
<dbReference type="InterPro" id="IPR015424">
    <property type="entry name" value="PyrdxlP-dep_Trfase"/>
</dbReference>
<dbReference type="PROSITE" id="PS00012">
    <property type="entry name" value="PHOSPHOPANTETHEINE"/>
    <property type="match status" value="1"/>
</dbReference>
<dbReference type="Gene3D" id="3.40.47.10">
    <property type="match status" value="1"/>
</dbReference>
<dbReference type="RefSeq" id="WP_067301049.1">
    <property type="nucleotide sequence ID" value="NZ_LRMV01000003.1"/>
</dbReference>
<dbReference type="Pfam" id="PF16197">
    <property type="entry name" value="KAsynt_C_assoc"/>
    <property type="match status" value="1"/>
</dbReference>
<evidence type="ECO:0000259" key="7">
    <source>
        <dbReference type="PROSITE" id="PS50075"/>
    </source>
</evidence>
<dbReference type="Proteomes" id="UP000198226">
    <property type="component" value="Chromosome I"/>
</dbReference>
<dbReference type="FunFam" id="3.40.47.10:FF:000019">
    <property type="entry name" value="Polyketide synthase type I"/>
    <property type="match status" value="1"/>
</dbReference>
<dbReference type="SMART" id="SM01294">
    <property type="entry name" value="PKS_PP_betabranch"/>
    <property type="match status" value="1"/>
</dbReference>
<dbReference type="Gene3D" id="3.30.559.30">
    <property type="entry name" value="Nonribosomal peptide synthetase, condensation domain"/>
    <property type="match status" value="1"/>
</dbReference>
<dbReference type="SUPFAM" id="SSF53383">
    <property type="entry name" value="PLP-dependent transferases"/>
    <property type="match status" value="1"/>
</dbReference>
<keyword evidence="10" id="KW-1185">Reference proteome</keyword>
<dbReference type="Gene3D" id="3.30.70.3290">
    <property type="match status" value="1"/>
</dbReference>
<dbReference type="InterPro" id="IPR023213">
    <property type="entry name" value="CAT-like_dom_sf"/>
</dbReference>
<dbReference type="InterPro" id="IPR016036">
    <property type="entry name" value="Malonyl_transacylase_ACP-bd"/>
</dbReference>
<evidence type="ECO:0000256" key="3">
    <source>
        <dbReference type="ARBA" id="ARBA00022553"/>
    </source>
</evidence>
<dbReference type="PANTHER" id="PTHR43775">
    <property type="entry name" value="FATTY ACID SYNTHASE"/>
    <property type="match status" value="1"/>
</dbReference>
<dbReference type="GO" id="GO:0005886">
    <property type="term" value="C:plasma membrane"/>
    <property type="evidence" value="ECO:0007669"/>
    <property type="project" value="TreeGrafter"/>
</dbReference>
<protein>
    <submittedName>
        <fullName evidence="9">Acyl transferase domain-containing protein</fullName>
    </submittedName>
</protein>
<dbReference type="GO" id="GO:0004315">
    <property type="term" value="F:3-oxoacyl-[acyl-carrier-protein] synthase activity"/>
    <property type="evidence" value="ECO:0007669"/>
    <property type="project" value="InterPro"/>
</dbReference>
<dbReference type="Gene3D" id="1.10.1200.10">
    <property type="entry name" value="ACP-like"/>
    <property type="match status" value="1"/>
</dbReference>
<dbReference type="InterPro" id="IPR050091">
    <property type="entry name" value="PKS_NRPS_Biosynth_Enz"/>
</dbReference>
<dbReference type="PANTHER" id="PTHR43775:SF37">
    <property type="entry name" value="SI:DKEY-61P9.11"/>
    <property type="match status" value="1"/>
</dbReference>
<dbReference type="InterPro" id="IPR016035">
    <property type="entry name" value="Acyl_Trfase/lysoPLipase"/>
</dbReference>
<evidence type="ECO:0000313" key="10">
    <source>
        <dbReference type="Proteomes" id="UP000198226"/>
    </source>
</evidence>
<name>A0A109IPP8_9ACTN</name>
<dbReference type="SMART" id="SM00827">
    <property type="entry name" value="PKS_AT"/>
    <property type="match status" value="1"/>
</dbReference>
<organism evidence="9 10">
    <name type="scientific">Micromonospora rifamycinica</name>
    <dbReference type="NCBI Taxonomy" id="291594"/>
    <lineage>
        <taxon>Bacteria</taxon>
        <taxon>Bacillati</taxon>
        <taxon>Actinomycetota</taxon>
        <taxon>Actinomycetes</taxon>
        <taxon>Micromonosporales</taxon>
        <taxon>Micromonosporaceae</taxon>
        <taxon>Micromonospora</taxon>
    </lineage>
</organism>
<dbReference type="SUPFAM" id="SSF55048">
    <property type="entry name" value="Probable ACP-binding domain of malonyl-CoA ACP transacylase"/>
    <property type="match status" value="1"/>
</dbReference>
<dbReference type="GO" id="GO:0006633">
    <property type="term" value="P:fatty acid biosynthetic process"/>
    <property type="evidence" value="ECO:0007669"/>
    <property type="project" value="InterPro"/>
</dbReference>
<dbReference type="InterPro" id="IPR020841">
    <property type="entry name" value="PKS_Beta-ketoAc_synthase_dom"/>
</dbReference>
<feature type="domain" description="Carrier" evidence="7">
    <location>
        <begin position="949"/>
        <end position="1027"/>
    </location>
</feature>
<feature type="region of interest" description="Disordered" evidence="6">
    <location>
        <begin position="1025"/>
        <end position="1066"/>
    </location>
</feature>
<dbReference type="InterPro" id="IPR036736">
    <property type="entry name" value="ACP-like_sf"/>
</dbReference>
<keyword evidence="5" id="KW-0663">Pyridoxal phosphate</keyword>
<keyword evidence="2" id="KW-0596">Phosphopantetheine</keyword>
<dbReference type="GO" id="GO:0031177">
    <property type="term" value="F:phosphopantetheine binding"/>
    <property type="evidence" value="ECO:0007669"/>
    <property type="project" value="InterPro"/>
</dbReference>
<dbReference type="GO" id="GO:0008483">
    <property type="term" value="F:transaminase activity"/>
    <property type="evidence" value="ECO:0007669"/>
    <property type="project" value="InterPro"/>
</dbReference>
<dbReference type="SMART" id="SM00825">
    <property type="entry name" value="PKS_KS"/>
    <property type="match status" value="1"/>
</dbReference>
<feature type="region of interest" description="Disordered" evidence="6">
    <location>
        <begin position="897"/>
        <end position="930"/>
    </location>
</feature>
<dbReference type="Gene3D" id="3.30.559.10">
    <property type="entry name" value="Chloramphenicol acetyltransferase-like domain"/>
    <property type="match status" value="1"/>
</dbReference>
<evidence type="ECO:0000256" key="6">
    <source>
        <dbReference type="SAM" id="MobiDB-lite"/>
    </source>
</evidence>
<dbReference type="InterPro" id="IPR015421">
    <property type="entry name" value="PyrdxlP-dep_Trfase_major"/>
</dbReference>
<dbReference type="Gene3D" id="3.90.1150.10">
    <property type="entry name" value="Aspartate Aminotransferase, domain 1"/>
    <property type="match status" value="1"/>
</dbReference>
<keyword evidence="3" id="KW-0597">Phosphoprotein</keyword>
<sequence>MSTENSDDLDRLRRAAQTIRTLRASVAELKAAATRPVAVVGMACRFPGAADVEQFWELVRHGRSAIGEVPAGRWDTPPVDAQGRPWRARGGFLPDLDGFDHHFFNVSPREARQMDPQQRLLLEVSWHALESSGRDPRTLAGTRTGVFVGIAESEYARLAERQGAGSAAMYGVTGNACSVAGGRISYHLGLRGPNLSVDTACSSSLSAVHLAVSSLRSGESDLAVVGGVNALLLPDTFTAFMDGGALAPDGVCKAFDAAADGYGRGEGCGVLVLRRLDEALADGEEILAVIRGSAVEQDGRTNGLTAPSGLAQQSVIRSALANAGATPDEIAYVETHGTGTALGDPVEADALTAVFGERSRPLPVGALKATIGHLEAAAGIAGLIKTILVLRHGEVPPATHLRRLNPHVDWESTPVTVPTGPTGLVGELAGVSSFGFSGTNAHVVVGRAPQRATPVAPGGGHRVLTLSARTPEALHALAGAVVPVLAAARTPEAFADVCAASAAYAGDQHRLALAATGGAAAAEQLGGHLEGRRVRVRQREAKRRPVVAFLFGGQGSQYPGMGRGLYADDPVFRDTIETCDRWLAEHAGWEVRLLDLLYAAEPDARLDETRYAQPAVYAVECALARVWQSRGVRPSVVLGHSTGEFAAAHVAGVLGLTDGLALVAHRARLIDSATGGRGRTAAVFAPAAEVEAAIAGIAGVTVAAWNGPRETLVAGPRDEVAAALVACGERGLQHRPVTVPHAPHSPMVDAVTDEFRAFAAGLTYADPTVPLISNVTGGVVHRIDADYWCRQLREPVRFTDSVRSLAEHGCDVALDVSAAPVLTLLGRQNWTGTPIVWASSLVQNVDDGKQLAAAAVELYTVGVDLDRHGLHGPGRSPVSMPGYPFQHTRHWVEPAPVRPPADAAPGAHPVPTATPEPTTVAGPATVAGPTTVAAGPEPEPAVAVAVGPEPVDDPARFVAGQLAEYLETEPDLLSPTASFLELGADSLVMARLVQDVNDRYGVRLNVGQLFEGLDSVAALAGDLRAHGRPPTPPPPVPALPAGSTLPAGQPVPALPAGPAAQPDGDGGLRELVQAQIALMNRQLDLLGAAPVPGPPATSTPPVPGSSASRTAPVPGSSTTRPAPVPGDRTPTRAGASGPPVADGVPTVAKAALTDLTDRQRHHLDGLLDAFTARTAGSLERARTHRAYRVDTRMRTVRPETRRACYPIVAGSAAGAHLTDIDGNDYVDLAMGFGVLLCGHDPAFVAEAVAEQATRGISVGPVVDGTDQVARLFCELTGKERAFFTVSGTDAVRGALRVAAAATGRSRFVMFAGSYHGQDDRVLALPDVHGDPLVSVPMAPGISPSAAADALILPYDSERSLSIIEEHAHELGGVLVEAVQSRNPGVRPGAFLRRLREITARTGVPLIFDEVITGFRVKLGGAQEWFGVEADIAAYGKCIGGGHPVGVVAGAARYLDAVDGGGWQDGPGQAVPETTYIGSTFENHPATVAGTLAMLHHLREQGGALQDRLNAETDYLVTTLNTMFRREGAPIRVLHYGSLFRFTWKGNASYAYQPLAMEVFHFHLLLRGIYLWEGRTCFLSTAHTRADVERVVTAATEAVLAMRDGGFLTDEVPPRVAPAQAALLARSAAAPQDPDWTVAEDVELSGPVDVAALRRAVAGVVDRHEALRVVFRDGRPERGAPPELEVVDLDGTGLSYQQWWQQRLAEPFDLATGPLTRFFLVRSGDREQHLVLYAHHLVSDGISMTVLLDELAAGYDGTGPTEPALQYTDHLARLALRDVAGGREYWRTALAGVPPYTAPAGQRDAGDRHFGILDAELTAAVHKAAREYGSTPFQVLLTAHGLLAHHRFDTDDLVIGVPVAGRDYPRGVSVVGYCAEMLPIRSRLDAAGTVQDYHRALRQSMLAGLAHQVPLADVADLLGGDGAFPLRTVFNLDHAVPAPRFAGLSARFRPVPARAALVDLRLDLIESDDHLRLTVDYRTSVHDAGQVADWADRFVATVRAVVAGPHTSLREIKEVTS</sequence>
<feature type="domain" description="Ketosynthase family 3 (KS3)" evidence="8">
    <location>
        <begin position="34"/>
        <end position="447"/>
    </location>
</feature>
<dbReference type="InterPro" id="IPR015422">
    <property type="entry name" value="PyrdxlP-dep_Trfase_small"/>
</dbReference>
<proteinExistence type="predicted"/>
<dbReference type="SUPFAM" id="SSF52151">
    <property type="entry name" value="FabD/lysophospholipase-like"/>
    <property type="match status" value="1"/>
</dbReference>
<evidence type="ECO:0000256" key="2">
    <source>
        <dbReference type="ARBA" id="ARBA00022450"/>
    </source>
</evidence>
<gene>
    <name evidence="9" type="ORF">GA0070623_3858</name>
</gene>
<evidence type="ECO:0000259" key="8">
    <source>
        <dbReference type="PROSITE" id="PS52004"/>
    </source>
</evidence>
<dbReference type="GO" id="GO:0005737">
    <property type="term" value="C:cytoplasm"/>
    <property type="evidence" value="ECO:0007669"/>
    <property type="project" value="TreeGrafter"/>
</dbReference>
<dbReference type="PROSITE" id="PS00606">
    <property type="entry name" value="KS3_1"/>
    <property type="match status" value="1"/>
</dbReference>
<dbReference type="SUPFAM" id="SSF52777">
    <property type="entry name" value="CoA-dependent acyltransferases"/>
    <property type="match status" value="2"/>
</dbReference>
<accession>A0A109IPP8</accession>
<dbReference type="InterPro" id="IPR018201">
    <property type="entry name" value="Ketoacyl_synth_AS"/>
</dbReference>
<reference evidence="10" key="1">
    <citation type="submission" date="2016-06" db="EMBL/GenBank/DDBJ databases">
        <authorList>
            <person name="Varghese N."/>
            <person name="Submissions Spin"/>
        </authorList>
    </citation>
    <scope>NUCLEOTIDE SEQUENCE [LARGE SCALE GENOMIC DNA]</scope>
    <source>
        <strain evidence="10">DSM 44983</strain>
    </source>
</reference>
<dbReference type="InterPro" id="IPR014030">
    <property type="entry name" value="Ketoacyl_synth_N"/>
</dbReference>
<evidence type="ECO:0000256" key="1">
    <source>
        <dbReference type="ARBA" id="ARBA00001957"/>
    </source>
</evidence>
<dbReference type="SUPFAM" id="SSF47336">
    <property type="entry name" value="ACP-like"/>
    <property type="match status" value="1"/>
</dbReference>
<dbReference type="OrthoDB" id="9778690at2"/>
<dbReference type="Pfam" id="PF00202">
    <property type="entry name" value="Aminotran_3"/>
    <property type="match status" value="1"/>
</dbReference>
<dbReference type="Pfam" id="PF00109">
    <property type="entry name" value="ketoacyl-synt"/>
    <property type="match status" value="1"/>
</dbReference>
<dbReference type="InterPro" id="IPR009081">
    <property type="entry name" value="PP-bd_ACP"/>
</dbReference>
<comment type="cofactor">
    <cofactor evidence="1">
        <name>pantetheine 4'-phosphate</name>
        <dbReference type="ChEBI" id="CHEBI:47942"/>
    </cofactor>
</comment>
<dbReference type="Pfam" id="PF00668">
    <property type="entry name" value="Condensation"/>
    <property type="match status" value="1"/>
</dbReference>
<dbReference type="SMART" id="SM00823">
    <property type="entry name" value="PKS_PP"/>
    <property type="match status" value="1"/>
</dbReference>
<dbReference type="Pfam" id="PF02801">
    <property type="entry name" value="Ketoacyl-synt_C"/>
    <property type="match status" value="1"/>
</dbReference>
<dbReference type="InterPro" id="IPR006162">
    <property type="entry name" value="Ppantetheine_attach_site"/>
</dbReference>
<dbReference type="InterPro" id="IPR016039">
    <property type="entry name" value="Thiolase-like"/>
</dbReference>
<dbReference type="GO" id="GO:0071770">
    <property type="term" value="P:DIM/DIP cell wall layer assembly"/>
    <property type="evidence" value="ECO:0007669"/>
    <property type="project" value="TreeGrafter"/>
</dbReference>
<feature type="compositionally biased region" description="Pro residues" evidence="6">
    <location>
        <begin position="1029"/>
        <end position="1038"/>
    </location>
</feature>
<dbReference type="InterPro" id="IPR001227">
    <property type="entry name" value="Ac_transferase_dom_sf"/>
</dbReference>
<dbReference type="GO" id="GO:0004312">
    <property type="term" value="F:fatty acid synthase activity"/>
    <property type="evidence" value="ECO:0007669"/>
    <property type="project" value="TreeGrafter"/>
</dbReference>
<dbReference type="PROSITE" id="PS50075">
    <property type="entry name" value="CARRIER"/>
    <property type="match status" value="1"/>
</dbReference>
<evidence type="ECO:0000313" key="9">
    <source>
        <dbReference type="EMBL" id="SCG74120.1"/>
    </source>
</evidence>
<dbReference type="Gene3D" id="3.40.366.10">
    <property type="entry name" value="Malonyl-Coenzyme A Acyl Carrier Protein, domain 2"/>
    <property type="match status" value="1"/>
</dbReference>
<dbReference type="InterPro" id="IPR001242">
    <property type="entry name" value="Condensation_dom"/>
</dbReference>
<feature type="compositionally biased region" description="Pro residues" evidence="6">
    <location>
        <begin position="1091"/>
        <end position="1103"/>
    </location>
</feature>
<evidence type="ECO:0000256" key="5">
    <source>
        <dbReference type="ARBA" id="ARBA00022898"/>
    </source>
</evidence>
<dbReference type="SUPFAM" id="SSF53901">
    <property type="entry name" value="Thiolase-like"/>
    <property type="match status" value="1"/>
</dbReference>
<dbReference type="CDD" id="cd00833">
    <property type="entry name" value="PKS"/>
    <property type="match status" value="1"/>
</dbReference>
<keyword evidence="4 9" id="KW-0808">Transferase</keyword>
<dbReference type="EMBL" id="LT607752">
    <property type="protein sequence ID" value="SCG74120.1"/>
    <property type="molecule type" value="Genomic_DNA"/>
</dbReference>
<dbReference type="InterPro" id="IPR032821">
    <property type="entry name" value="PKS_assoc"/>
</dbReference>
<evidence type="ECO:0000256" key="4">
    <source>
        <dbReference type="ARBA" id="ARBA00022679"/>
    </source>
</evidence>
<dbReference type="Pfam" id="PF00698">
    <property type="entry name" value="Acyl_transf_1"/>
    <property type="match status" value="1"/>
</dbReference>